<dbReference type="OrthoDB" id="273010at2759"/>
<gene>
    <name evidence="1" type="ORF">CONPUDRAFT_123766</name>
</gene>
<evidence type="ECO:0000313" key="1">
    <source>
        <dbReference type="EMBL" id="EIW80952.1"/>
    </source>
</evidence>
<dbReference type="EMBL" id="JH711578">
    <property type="protein sequence ID" value="EIW80952.1"/>
    <property type="molecule type" value="Genomic_DNA"/>
</dbReference>
<dbReference type="AlphaFoldDB" id="A0A5M3MP50"/>
<proteinExistence type="predicted"/>
<organism evidence="1 2">
    <name type="scientific">Coniophora puteana (strain RWD-64-598)</name>
    <name type="common">Brown rot fungus</name>
    <dbReference type="NCBI Taxonomy" id="741705"/>
    <lineage>
        <taxon>Eukaryota</taxon>
        <taxon>Fungi</taxon>
        <taxon>Dikarya</taxon>
        <taxon>Basidiomycota</taxon>
        <taxon>Agaricomycotina</taxon>
        <taxon>Agaricomycetes</taxon>
        <taxon>Agaricomycetidae</taxon>
        <taxon>Boletales</taxon>
        <taxon>Coniophorineae</taxon>
        <taxon>Coniophoraceae</taxon>
        <taxon>Coniophora</taxon>
    </lineage>
</organism>
<evidence type="ECO:0000313" key="2">
    <source>
        <dbReference type="Proteomes" id="UP000053558"/>
    </source>
</evidence>
<keyword evidence="2" id="KW-1185">Reference proteome</keyword>
<dbReference type="GeneID" id="19199779"/>
<reference evidence="2" key="1">
    <citation type="journal article" date="2012" name="Science">
        <title>The Paleozoic origin of enzymatic lignin decomposition reconstructed from 31 fungal genomes.</title>
        <authorList>
            <person name="Floudas D."/>
            <person name="Binder M."/>
            <person name="Riley R."/>
            <person name="Barry K."/>
            <person name="Blanchette R.A."/>
            <person name="Henrissat B."/>
            <person name="Martinez A.T."/>
            <person name="Otillar R."/>
            <person name="Spatafora J.W."/>
            <person name="Yadav J.S."/>
            <person name="Aerts A."/>
            <person name="Benoit I."/>
            <person name="Boyd A."/>
            <person name="Carlson A."/>
            <person name="Copeland A."/>
            <person name="Coutinho P.M."/>
            <person name="de Vries R.P."/>
            <person name="Ferreira P."/>
            <person name="Findley K."/>
            <person name="Foster B."/>
            <person name="Gaskell J."/>
            <person name="Glotzer D."/>
            <person name="Gorecki P."/>
            <person name="Heitman J."/>
            <person name="Hesse C."/>
            <person name="Hori C."/>
            <person name="Igarashi K."/>
            <person name="Jurgens J.A."/>
            <person name="Kallen N."/>
            <person name="Kersten P."/>
            <person name="Kohler A."/>
            <person name="Kuees U."/>
            <person name="Kumar T.K.A."/>
            <person name="Kuo A."/>
            <person name="LaButti K."/>
            <person name="Larrondo L.F."/>
            <person name="Lindquist E."/>
            <person name="Ling A."/>
            <person name="Lombard V."/>
            <person name="Lucas S."/>
            <person name="Lundell T."/>
            <person name="Martin R."/>
            <person name="McLaughlin D.J."/>
            <person name="Morgenstern I."/>
            <person name="Morin E."/>
            <person name="Murat C."/>
            <person name="Nagy L.G."/>
            <person name="Nolan M."/>
            <person name="Ohm R.A."/>
            <person name="Patyshakuliyeva A."/>
            <person name="Rokas A."/>
            <person name="Ruiz-Duenas F.J."/>
            <person name="Sabat G."/>
            <person name="Salamov A."/>
            <person name="Samejima M."/>
            <person name="Schmutz J."/>
            <person name="Slot J.C."/>
            <person name="St John F."/>
            <person name="Stenlid J."/>
            <person name="Sun H."/>
            <person name="Sun S."/>
            <person name="Syed K."/>
            <person name="Tsang A."/>
            <person name="Wiebenga A."/>
            <person name="Young D."/>
            <person name="Pisabarro A."/>
            <person name="Eastwood D.C."/>
            <person name="Martin F."/>
            <person name="Cullen D."/>
            <person name="Grigoriev I.V."/>
            <person name="Hibbett D.S."/>
        </authorList>
    </citation>
    <scope>NUCLEOTIDE SEQUENCE [LARGE SCALE GENOMIC DNA]</scope>
    <source>
        <strain evidence="2">RWD-64-598 SS2</strain>
    </source>
</reference>
<dbReference type="RefSeq" id="XP_007768405.1">
    <property type="nucleotide sequence ID" value="XM_007770215.1"/>
</dbReference>
<dbReference type="OMA" id="FFYIEHL"/>
<dbReference type="KEGG" id="cput:CONPUDRAFT_123766"/>
<protein>
    <submittedName>
        <fullName evidence="1">Uncharacterized protein</fullName>
    </submittedName>
</protein>
<comment type="caution">
    <text evidence="1">The sequence shown here is derived from an EMBL/GenBank/DDBJ whole genome shotgun (WGS) entry which is preliminary data.</text>
</comment>
<accession>A0A5M3MP50</accession>
<sequence>MSQKSGLQKDVLALFRRYAPKFRAFLTYNFHTQANSVSSRDVAAIEHLLRKGKRQIEMLEHPSIKDCYVSQTMLEWNTARYRGSS</sequence>
<dbReference type="Proteomes" id="UP000053558">
    <property type="component" value="Unassembled WGS sequence"/>
</dbReference>
<name>A0A5M3MP50_CONPW</name>